<dbReference type="Proteomes" id="UP001057520">
    <property type="component" value="Chromosome"/>
</dbReference>
<keyword evidence="3" id="KW-1185">Reference proteome</keyword>
<name>A0ABY4ZQU6_9CAUL</name>
<feature type="compositionally biased region" description="Pro residues" evidence="1">
    <location>
        <begin position="60"/>
        <end position="69"/>
    </location>
</feature>
<evidence type="ECO:0000313" key="3">
    <source>
        <dbReference type="Proteomes" id="UP001057520"/>
    </source>
</evidence>
<feature type="region of interest" description="Disordered" evidence="1">
    <location>
        <begin position="1"/>
        <end position="20"/>
    </location>
</feature>
<dbReference type="Pfam" id="PF13801">
    <property type="entry name" value="Metal_resist"/>
    <property type="match status" value="1"/>
</dbReference>
<evidence type="ECO:0000313" key="2">
    <source>
        <dbReference type="EMBL" id="USQ94764.1"/>
    </source>
</evidence>
<feature type="compositionally biased region" description="Pro residues" evidence="1">
    <location>
        <begin position="8"/>
        <end position="18"/>
    </location>
</feature>
<sequence length="190" mass="19661">MTYMRLTTPPPAPTPAPRPAVVAASPAPIVQPAVPAAPVGEAPRPARHAAAHAPPREDPPPPVAAPPAPVVVSATPSRPPLISAGDGLSPESRQAFRRALNETNKRNRPLTQQARAERQAALAALVSPGYDPGEVARRLASARSLELQARGNVEAALATFTATLSPQERALLAEGLSRVYAPARPIAGPN</sequence>
<protein>
    <submittedName>
        <fullName evidence="2">Periplasmic heavy metal sensor</fullName>
    </submittedName>
</protein>
<accession>A0ABY4ZQU6</accession>
<feature type="compositionally biased region" description="Low complexity" evidence="1">
    <location>
        <begin position="34"/>
        <end position="43"/>
    </location>
</feature>
<gene>
    <name evidence="2" type="ORF">MZV50_19640</name>
</gene>
<reference evidence="2 3" key="1">
    <citation type="submission" date="2022-04" db="EMBL/GenBank/DDBJ databases">
        <title>Genome sequence of soybean root-associated Caulobacter segnis RL271.</title>
        <authorList>
            <person name="Longley R."/>
            <person name="Bonito G."/>
            <person name="Trigodet F."/>
            <person name="Crosson S."/>
            <person name="Fiebig A."/>
        </authorList>
    </citation>
    <scope>NUCLEOTIDE SEQUENCE [LARGE SCALE GENOMIC DNA]</scope>
    <source>
        <strain evidence="2 3">RL271</strain>
    </source>
</reference>
<dbReference type="EMBL" id="CP096040">
    <property type="protein sequence ID" value="USQ94764.1"/>
    <property type="molecule type" value="Genomic_DNA"/>
</dbReference>
<organism evidence="2 3">
    <name type="scientific">Caulobacter segnis</name>
    <dbReference type="NCBI Taxonomy" id="88688"/>
    <lineage>
        <taxon>Bacteria</taxon>
        <taxon>Pseudomonadati</taxon>
        <taxon>Pseudomonadota</taxon>
        <taxon>Alphaproteobacteria</taxon>
        <taxon>Caulobacterales</taxon>
        <taxon>Caulobacteraceae</taxon>
        <taxon>Caulobacter</taxon>
    </lineage>
</organism>
<proteinExistence type="predicted"/>
<evidence type="ECO:0000256" key="1">
    <source>
        <dbReference type="SAM" id="MobiDB-lite"/>
    </source>
</evidence>
<dbReference type="InterPro" id="IPR025961">
    <property type="entry name" value="Metal_resist"/>
</dbReference>
<feature type="region of interest" description="Disordered" evidence="1">
    <location>
        <begin position="34"/>
        <end position="106"/>
    </location>
</feature>